<dbReference type="EMBL" id="QJUP01000004">
    <property type="protein sequence ID" value="TBU98683.1"/>
    <property type="molecule type" value="Genomic_DNA"/>
</dbReference>
<proteinExistence type="predicted"/>
<dbReference type="CDD" id="cd22351">
    <property type="entry name" value="PvuII-like"/>
    <property type="match status" value="1"/>
</dbReference>
<keyword evidence="2" id="KW-0540">Nuclease</keyword>
<sequence length="185" mass="21176">MTPHDDYARLQEIWSSVEEYQRLATKHGIDDVFQDNGGKLLQVLLLMGLKIIPGREGNDAVDSAGREYELKSVNIELTRGFSTHHHMNPVIIAKYRQVPWAFAIYRHIALQSVYLLEPADLEFYFTKWVEKWHADGGKDINNPKIPVKYVVEHGRLVYGQPPDLSARRRVQPTPPDAAGFEPDEV</sequence>
<dbReference type="OrthoDB" id="9814553at2"/>
<keyword evidence="2" id="KW-0378">Hydrolase</keyword>
<organism evidence="2 3">
    <name type="scientific">Stutzerimonas kirkiae</name>
    <dbReference type="NCBI Taxonomy" id="2211392"/>
    <lineage>
        <taxon>Bacteria</taxon>
        <taxon>Pseudomonadati</taxon>
        <taxon>Pseudomonadota</taxon>
        <taxon>Gammaproteobacteria</taxon>
        <taxon>Pseudomonadales</taxon>
        <taxon>Pseudomonadaceae</taxon>
        <taxon>Stutzerimonas</taxon>
    </lineage>
</organism>
<gene>
    <name evidence="2" type="ORF">DNJ96_04560</name>
</gene>
<dbReference type="InterPro" id="IPR011335">
    <property type="entry name" value="Restrct_endonuc-II-like"/>
</dbReference>
<evidence type="ECO:0000256" key="1">
    <source>
        <dbReference type="SAM" id="MobiDB-lite"/>
    </source>
</evidence>
<dbReference type="Gene3D" id="3.40.210.10">
    <property type="entry name" value="PVUII Endonuclease, subunit A"/>
    <property type="match status" value="1"/>
</dbReference>
<dbReference type="SUPFAM" id="SSF52980">
    <property type="entry name" value="Restriction endonuclease-like"/>
    <property type="match status" value="1"/>
</dbReference>
<accession>A0A4Q9RCE9</accession>
<protein>
    <submittedName>
        <fullName evidence="2">Restriction endonuclease</fullName>
    </submittedName>
</protein>
<comment type="caution">
    <text evidence="2">The sequence shown here is derived from an EMBL/GenBank/DDBJ whole genome shotgun (WGS) entry which is preliminary data.</text>
</comment>
<dbReference type="Proteomes" id="UP000292639">
    <property type="component" value="Unassembled WGS sequence"/>
</dbReference>
<keyword evidence="2" id="KW-0255">Endonuclease</keyword>
<keyword evidence="3" id="KW-1185">Reference proteome</keyword>
<dbReference type="Pfam" id="PF09225">
    <property type="entry name" value="Endonuc-PvuII"/>
    <property type="match status" value="1"/>
</dbReference>
<dbReference type="InterPro" id="IPR038402">
    <property type="entry name" value="PvuII_sf"/>
</dbReference>
<feature type="region of interest" description="Disordered" evidence="1">
    <location>
        <begin position="162"/>
        <end position="185"/>
    </location>
</feature>
<dbReference type="InterPro" id="IPR015306">
    <property type="entry name" value="Restrct_endonuc_II_PvuII"/>
</dbReference>
<dbReference type="AlphaFoldDB" id="A0A4Q9RCE9"/>
<name>A0A4Q9RCE9_9GAMM</name>
<evidence type="ECO:0000313" key="2">
    <source>
        <dbReference type="EMBL" id="TBU98683.1"/>
    </source>
</evidence>
<evidence type="ECO:0000313" key="3">
    <source>
        <dbReference type="Proteomes" id="UP000292639"/>
    </source>
</evidence>
<dbReference type="GO" id="GO:0004519">
    <property type="term" value="F:endonuclease activity"/>
    <property type="evidence" value="ECO:0007669"/>
    <property type="project" value="UniProtKB-KW"/>
</dbReference>
<reference evidence="2 3" key="1">
    <citation type="submission" date="2018-06" db="EMBL/GenBank/DDBJ databases">
        <title>Three novel Pseudomonas species isolated from symptomatic oak.</title>
        <authorList>
            <person name="Bueno-Gonzalez V."/>
            <person name="Brady C."/>
        </authorList>
    </citation>
    <scope>NUCLEOTIDE SEQUENCE [LARGE SCALE GENOMIC DNA]</scope>
    <source>
        <strain evidence="2 3">P17C</strain>
    </source>
</reference>